<dbReference type="AlphaFoldDB" id="A0A1E1KC85"/>
<protein>
    <recommendedName>
        <fullName evidence="2">Subtelomeric hrmA-associated cluster protein AFUB-079030/YDR124W-like helical bundle domain-containing protein</fullName>
    </recommendedName>
</protein>
<dbReference type="EMBL" id="FJUW01000011">
    <property type="protein sequence ID" value="CZS95666.1"/>
    <property type="molecule type" value="Genomic_DNA"/>
</dbReference>
<evidence type="ECO:0000259" key="2">
    <source>
        <dbReference type="Pfam" id="PF11001"/>
    </source>
</evidence>
<dbReference type="InterPro" id="IPR047092">
    <property type="entry name" value="AFUB_07903/YDR124W-like_hel"/>
</dbReference>
<dbReference type="STRING" id="914237.A0A1E1KC85"/>
<organism evidence="3 4">
    <name type="scientific">Rhynchosporium graminicola</name>
    <dbReference type="NCBI Taxonomy" id="2792576"/>
    <lineage>
        <taxon>Eukaryota</taxon>
        <taxon>Fungi</taxon>
        <taxon>Dikarya</taxon>
        <taxon>Ascomycota</taxon>
        <taxon>Pezizomycotina</taxon>
        <taxon>Leotiomycetes</taxon>
        <taxon>Helotiales</taxon>
        <taxon>Ploettnerulaceae</taxon>
        <taxon>Rhynchosporium</taxon>
    </lineage>
</organism>
<keyword evidence="4" id="KW-1185">Reference proteome</keyword>
<dbReference type="PANTHER" id="PTHR36102:SF1">
    <property type="entry name" value="YDR124W-LIKE HELICAL BUNDLE DOMAIN-CONTAINING PROTEIN"/>
    <property type="match status" value="1"/>
</dbReference>
<evidence type="ECO:0000313" key="4">
    <source>
        <dbReference type="Proteomes" id="UP000178129"/>
    </source>
</evidence>
<name>A0A1E1KC85_9HELO</name>
<gene>
    <name evidence="3" type="ORF">RCO7_08714</name>
</gene>
<reference evidence="4" key="1">
    <citation type="submission" date="2016-03" db="EMBL/GenBank/DDBJ databases">
        <authorList>
            <person name="Ploux O."/>
        </authorList>
    </citation>
    <scope>NUCLEOTIDE SEQUENCE [LARGE SCALE GENOMIC DNA]</scope>
    <source>
        <strain evidence="4">UK7</strain>
    </source>
</reference>
<dbReference type="InParanoid" id="A0A1E1KC85"/>
<feature type="region of interest" description="Disordered" evidence="1">
    <location>
        <begin position="370"/>
        <end position="425"/>
    </location>
</feature>
<evidence type="ECO:0000256" key="1">
    <source>
        <dbReference type="SAM" id="MobiDB-lite"/>
    </source>
</evidence>
<feature type="compositionally biased region" description="Polar residues" evidence="1">
    <location>
        <begin position="410"/>
        <end position="422"/>
    </location>
</feature>
<dbReference type="Pfam" id="PF11001">
    <property type="entry name" value="AFUB_07903_YDR124W_hel"/>
    <property type="match status" value="1"/>
</dbReference>
<comment type="caution">
    <text evidence="3">The sequence shown here is derived from an EMBL/GenBank/DDBJ whole genome shotgun (WGS) entry which is preliminary data.</text>
</comment>
<dbReference type="Proteomes" id="UP000178129">
    <property type="component" value="Unassembled WGS sequence"/>
</dbReference>
<evidence type="ECO:0000313" key="3">
    <source>
        <dbReference type="EMBL" id="CZS95666.1"/>
    </source>
</evidence>
<feature type="domain" description="Subtelomeric hrmA-associated cluster protein AFUB-079030/YDR124W-like helical bundle" evidence="2">
    <location>
        <begin position="206"/>
        <end position="349"/>
    </location>
</feature>
<dbReference type="InterPro" id="IPR021264">
    <property type="entry name" value="AFUB_079030/YDR124W-like"/>
</dbReference>
<feature type="region of interest" description="Disordered" evidence="1">
    <location>
        <begin position="139"/>
        <end position="204"/>
    </location>
</feature>
<dbReference type="PANTHER" id="PTHR36102">
    <property type="entry name" value="CHROMOSOME 10, WHOLE GENOME SHOTGUN SEQUENCE"/>
    <property type="match status" value="1"/>
</dbReference>
<proteinExistence type="predicted"/>
<sequence length="596" mass="67913">MVQQLPESPLQPGNLYQRESPWSRNERNTFLDTSQERLPPATTVRQAGTVASSSLYGNSIDSALKEYVGIPGIKNWALIIQTDEESGPRTFTSQNLKPYRNEFFNEPFRQSFTYSALKANAHETYPKSSYHQDAGVYSQFDSDTRKHNNGSEYIRRPHRKSRSEESERDGSIGAKRRRKVYGAQSREKSNEDLPVAHSTQKQDLKISDDAQVEAFYTTRFKNMQQASCKIMGKAFVKLVEPKKQTHHPYTKGDDKAPPWWPKGTGDDAVRHKEPDHLLRRERLILLVHILKMIVEPVHLQCPEVRKLKLDVKALEAATLEAMSTWFADKEHPENEQKRPFLKEIFKVAKQQERYKDGGLNADTIIHVRSAERTSADEDSDGDSENCAKYEQDDDAGDSSVHIPTPPESLVSPSLSHNQQFQQAEDHNMRSMRGLPLRYPASSVDQMGYEDQSFRSMGPYQPQSPNPMDPGRRNYIPAFPNPSQNIFPNAWPPNPVTSAPVSQYYAASPQASLPSFPVLPQPQPQQPGHMVQPMHQYHDGIARYDNITPLGHQTRTGSLGHAHHQMPNPNAFQDYMGNENTQYTHHEMKNEHHHLHS</sequence>
<accession>A0A1E1KC85</accession>
<feature type="region of interest" description="Disordered" evidence="1">
    <location>
        <begin position="1"/>
        <end position="24"/>
    </location>
</feature>